<evidence type="ECO:0000259" key="2">
    <source>
        <dbReference type="Pfam" id="PF03478"/>
    </source>
</evidence>
<keyword evidence="4" id="KW-1185">Reference proteome</keyword>
<sequence length="393" mass="44240">MAAPSSWANLSPKEVSEIARRVPCEGDRAHMAFVCRSWRAGLAAPPPPLPRLLLPSDGFTRVYCILSGCSVHRGYQDPVGLRYLGSCDGGYLFLAMEQTSRHRLVNLHREGPRILPDVVCPSYDPSVKHVQNMVVLASVLSSPPDDPGCVAAGIVTYQRDTDGPRQRRRYAFWRMGDQVAYDAMPPTRNDAVEDVVFHDGFFSFLTDEEDIMACSPEFYQDGDDPLSLWATLRCFEPRDRGHDVFVRARYLVVSRGELLMVVRFAPDPELPTSAFKVFNAVGPHLPEEDGNSSLVWYRYSWSELDSLGGRMLFVGRGCSRSYETADYPGSKDGIYFVDDRSFYDEQIMFRGVDERQYPCSDTGKWTQGPPPNVERFFPEQGPSNHSSPAWLLP</sequence>
<name>A0A8T0V019_PANVG</name>
<dbReference type="Gene3D" id="1.20.1280.50">
    <property type="match status" value="1"/>
</dbReference>
<dbReference type="EMBL" id="CM029041">
    <property type="protein sequence ID" value="KAG2625619.1"/>
    <property type="molecule type" value="Genomic_DNA"/>
</dbReference>
<evidence type="ECO:0000313" key="4">
    <source>
        <dbReference type="Proteomes" id="UP000823388"/>
    </source>
</evidence>
<organism evidence="3 4">
    <name type="scientific">Panicum virgatum</name>
    <name type="common">Blackwell switchgrass</name>
    <dbReference type="NCBI Taxonomy" id="38727"/>
    <lineage>
        <taxon>Eukaryota</taxon>
        <taxon>Viridiplantae</taxon>
        <taxon>Streptophyta</taxon>
        <taxon>Embryophyta</taxon>
        <taxon>Tracheophyta</taxon>
        <taxon>Spermatophyta</taxon>
        <taxon>Magnoliopsida</taxon>
        <taxon>Liliopsida</taxon>
        <taxon>Poales</taxon>
        <taxon>Poaceae</taxon>
        <taxon>PACMAD clade</taxon>
        <taxon>Panicoideae</taxon>
        <taxon>Panicodae</taxon>
        <taxon>Paniceae</taxon>
        <taxon>Panicinae</taxon>
        <taxon>Panicum</taxon>
        <taxon>Panicum sect. Hiantes</taxon>
    </lineage>
</organism>
<gene>
    <name evidence="3" type="ORF">PVAP13_3KG218200</name>
</gene>
<protein>
    <recommendedName>
        <fullName evidence="2">KIB1-4 beta-propeller domain-containing protein</fullName>
    </recommendedName>
</protein>
<evidence type="ECO:0000313" key="3">
    <source>
        <dbReference type="EMBL" id="KAG2625619.1"/>
    </source>
</evidence>
<dbReference type="InterPro" id="IPR005174">
    <property type="entry name" value="KIB1-4_b-propeller"/>
</dbReference>
<proteinExistence type="predicted"/>
<dbReference type="AlphaFoldDB" id="A0A8T0V019"/>
<dbReference type="OrthoDB" id="591341at2759"/>
<accession>A0A8T0V019</accession>
<dbReference type="Pfam" id="PF03478">
    <property type="entry name" value="Beta-prop_KIB1-4"/>
    <property type="match status" value="1"/>
</dbReference>
<dbReference type="Proteomes" id="UP000823388">
    <property type="component" value="Chromosome 3K"/>
</dbReference>
<dbReference type="PANTHER" id="PTHR33110:SF125">
    <property type="entry name" value="OS05G0570350 PROTEIN"/>
    <property type="match status" value="1"/>
</dbReference>
<reference evidence="3" key="1">
    <citation type="submission" date="2020-05" db="EMBL/GenBank/DDBJ databases">
        <title>WGS assembly of Panicum virgatum.</title>
        <authorList>
            <person name="Lovell J.T."/>
            <person name="Jenkins J."/>
            <person name="Shu S."/>
            <person name="Juenger T.E."/>
            <person name="Schmutz J."/>
        </authorList>
    </citation>
    <scope>NUCLEOTIDE SEQUENCE</scope>
    <source>
        <strain evidence="3">AP13</strain>
    </source>
</reference>
<feature type="region of interest" description="Disordered" evidence="1">
    <location>
        <begin position="361"/>
        <end position="393"/>
    </location>
</feature>
<comment type="caution">
    <text evidence="3">The sequence shown here is derived from an EMBL/GenBank/DDBJ whole genome shotgun (WGS) entry which is preliminary data.</text>
</comment>
<dbReference type="PANTHER" id="PTHR33110">
    <property type="entry name" value="F-BOX/KELCH-REPEAT PROTEIN-RELATED"/>
    <property type="match status" value="1"/>
</dbReference>
<feature type="domain" description="KIB1-4 beta-propeller" evidence="2">
    <location>
        <begin position="79"/>
        <end position="343"/>
    </location>
</feature>
<evidence type="ECO:0000256" key="1">
    <source>
        <dbReference type="SAM" id="MobiDB-lite"/>
    </source>
</evidence>